<evidence type="ECO:0000313" key="9">
    <source>
        <dbReference type="EMBL" id="KAJ8042054.1"/>
    </source>
</evidence>
<sequence length="480" mass="52944">MGDMGNKVVLVKQVNLLDCTVLIAGTVIGSGIFISPKGILANTGSVGWSMLVWLTCGIFSCIGALCYAELASSIPESGGDYSYLRHSFGRWISFLRVWTSLLAIRTGGFVVVSRVAADSIIESLGNPCFNNTTSSSLLAALFLACIIYINCSSVNLSRKIHVIFTAAKTLGLITIIVTGLWTLFQAFNTGNTESFENGFDLKTVTWTHLPKAFYSGLFAFSGWQFLPQITEEIIDPERNIPVSILISSFAVTVLYILTNIAYFSVLSPSELLASESVAVTFGQRILGPIWWILPIFVTLSCIGSVNGGIFGTARMFFVASREGQLPSILGMVQIHRRTPLAAAACVLPICLVMLTTDDVYVIINYLSFSRWLFMALTVITVPYFRWKYPDLHRPFKVPVLLAVLFALCAVFMVVSSVVSAFREFAFGLLITVAGIPIYAVFVVWETKPVFFLRVMKNLTIYMQKILLVVPQEEKTFVKNF</sequence>
<comment type="subcellular location">
    <subcellularLocation>
        <location evidence="1">Cell membrane</location>
        <topology evidence="1">Multi-pass membrane protein</topology>
    </subcellularLocation>
</comment>
<accession>A0A9Q1CCA6</accession>
<dbReference type="OrthoDB" id="10062876at2759"/>
<feature type="transmembrane region" description="Helical" evidence="8">
    <location>
        <begin position="368"/>
        <end position="386"/>
    </location>
</feature>
<evidence type="ECO:0000256" key="8">
    <source>
        <dbReference type="SAM" id="Phobius"/>
    </source>
</evidence>
<evidence type="ECO:0000256" key="4">
    <source>
        <dbReference type="ARBA" id="ARBA00022475"/>
    </source>
</evidence>
<keyword evidence="7 8" id="KW-0472">Membrane</keyword>
<feature type="transmembrane region" description="Helical" evidence="8">
    <location>
        <begin position="242"/>
        <end position="265"/>
    </location>
</feature>
<evidence type="ECO:0000256" key="3">
    <source>
        <dbReference type="ARBA" id="ARBA00022448"/>
    </source>
</evidence>
<feature type="transmembrane region" description="Helical" evidence="8">
    <location>
        <begin position="289"/>
        <end position="317"/>
    </location>
</feature>
<gene>
    <name evidence="9" type="ORF">HOLleu_13024</name>
</gene>
<feature type="transmembrane region" description="Helical" evidence="8">
    <location>
        <begin position="398"/>
        <end position="418"/>
    </location>
</feature>
<keyword evidence="3" id="KW-0813">Transport</keyword>
<dbReference type="AlphaFoldDB" id="A0A9Q1CCA6"/>
<dbReference type="PANTHER" id="PTHR11785">
    <property type="entry name" value="AMINO ACID TRANSPORTER"/>
    <property type="match status" value="1"/>
</dbReference>
<keyword evidence="4" id="KW-1003">Cell membrane</keyword>
<dbReference type="GO" id="GO:0005886">
    <property type="term" value="C:plasma membrane"/>
    <property type="evidence" value="ECO:0007669"/>
    <property type="project" value="UniProtKB-SubCell"/>
</dbReference>
<feature type="transmembrane region" description="Helical" evidence="8">
    <location>
        <begin position="212"/>
        <end position="230"/>
    </location>
</feature>
<keyword evidence="5 8" id="KW-0812">Transmembrane</keyword>
<feature type="transmembrane region" description="Helical" evidence="8">
    <location>
        <begin position="162"/>
        <end position="184"/>
    </location>
</feature>
<feature type="transmembrane region" description="Helical" evidence="8">
    <location>
        <begin position="46"/>
        <end position="70"/>
    </location>
</feature>
<dbReference type="PIRSF" id="PIRSF006060">
    <property type="entry name" value="AA_transporter"/>
    <property type="match status" value="1"/>
</dbReference>
<feature type="transmembrane region" description="Helical" evidence="8">
    <location>
        <begin position="91"/>
        <end position="112"/>
    </location>
</feature>
<evidence type="ECO:0000256" key="6">
    <source>
        <dbReference type="ARBA" id="ARBA00022989"/>
    </source>
</evidence>
<evidence type="ECO:0000256" key="7">
    <source>
        <dbReference type="ARBA" id="ARBA00023136"/>
    </source>
</evidence>
<evidence type="ECO:0000256" key="1">
    <source>
        <dbReference type="ARBA" id="ARBA00004651"/>
    </source>
</evidence>
<dbReference type="GO" id="GO:0015179">
    <property type="term" value="F:L-amino acid transmembrane transporter activity"/>
    <property type="evidence" value="ECO:0007669"/>
    <property type="project" value="TreeGrafter"/>
</dbReference>
<evidence type="ECO:0000256" key="2">
    <source>
        <dbReference type="ARBA" id="ARBA00007040"/>
    </source>
</evidence>
<dbReference type="InterPro" id="IPR050598">
    <property type="entry name" value="AminoAcid_Transporter"/>
</dbReference>
<proteinExistence type="inferred from homology"/>
<comment type="similarity">
    <text evidence="2">Belongs to the amino acid-polyamine-organocation (APC) superfamily. L-type amino acid transporter (LAT) (TC 2.A.3.8) family.</text>
</comment>
<keyword evidence="6 8" id="KW-1133">Transmembrane helix</keyword>
<dbReference type="FunFam" id="1.20.1740.10:FF:000003">
    <property type="entry name" value="Y+L amino acid transporter 1 isoform X1"/>
    <property type="match status" value="1"/>
</dbReference>
<dbReference type="Gene3D" id="1.20.1740.10">
    <property type="entry name" value="Amino acid/polyamine transporter I"/>
    <property type="match status" value="1"/>
</dbReference>
<dbReference type="Proteomes" id="UP001152320">
    <property type="component" value="Chromosome 5"/>
</dbReference>
<evidence type="ECO:0000313" key="10">
    <source>
        <dbReference type="Proteomes" id="UP001152320"/>
    </source>
</evidence>
<evidence type="ECO:0000256" key="5">
    <source>
        <dbReference type="ARBA" id="ARBA00022692"/>
    </source>
</evidence>
<protein>
    <submittedName>
        <fullName evidence="9">Cystine/glutamate transporter</fullName>
    </submittedName>
</protein>
<keyword evidence="10" id="KW-1185">Reference proteome</keyword>
<dbReference type="InterPro" id="IPR002293">
    <property type="entry name" value="AA/rel_permease1"/>
</dbReference>
<reference evidence="9" key="1">
    <citation type="submission" date="2021-10" db="EMBL/GenBank/DDBJ databases">
        <title>Tropical sea cucumber genome reveals ecological adaptation and Cuvierian tubules defense mechanism.</title>
        <authorList>
            <person name="Chen T."/>
        </authorList>
    </citation>
    <scope>NUCLEOTIDE SEQUENCE</scope>
    <source>
        <strain evidence="9">Nanhai2018</strain>
        <tissue evidence="9">Muscle</tissue>
    </source>
</reference>
<organism evidence="9 10">
    <name type="scientific">Holothuria leucospilota</name>
    <name type="common">Black long sea cucumber</name>
    <name type="synonym">Mertensiothuria leucospilota</name>
    <dbReference type="NCBI Taxonomy" id="206669"/>
    <lineage>
        <taxon>Eukaryota</taxon>
        <taxon>Metazoa</taxon>
        <taxon>Echinodermata</taxon>
        <taxon>Eleutherozoa</taxon>
        <taxon>Echinozoa</taxon>
        <taxon>Holothuroidea</taxon>
        <taxon>Aspidochirotacea</taxon>
        <taxon>Aspidochirotida</taxon>
        <taxon>Holothuriidae</taxon>
        <taxon>Holothuria</taxon>
    </lineage>
</organism>
<feature type="transmembrane region" description="Helical" evidence="8">
    <location>
        <begin position="14"/>
        <end position="34"/>
    </location>
</feature>
<feature type="transmembrane region" description="Helical" evidence="8">
    <location>
        <begin position="424"/>
        <end position="444"/>
    </location>
</feature>
<dbReference type="EMBL" id="JAIZAY010000005">
    <property type="protein sequence ID" value="KAJ8042054.1"/>
    <property type="molecule type" value="Genomic_DNA"/>
</dbReference>
<name>A0A9Q1CCA6_HOLLE</name>
<feature type="transmembrane region" description="Helical" evidence="8">
    <location>
        <begin position="132"/>
        <end position="150"/>
    </location>
</feature>
<dbReference type="PANTHER" id="PTHR11785:SF375">
    <property type="entry name" value="AMINO ACID TRANSPORTER"/>
    <property type="match status" value="1"/>
</dbReference>
<dbReference type="Pfam" id="PF13520">
    <property type="entry name" value="AA_permease_2"/>
    <property type="match status" value="1"/>
</dbReference>
<comment type="caution">
    <text evidence="9">The sequence shown here is derived from an EMBL/GenBank/DDBJ whole genome shotgun (WGS) entry which is preliminary data.</text>
</comment>